<dbReference type="STRING" id="43928.SAMN05443636_2387"/>
<keyword evidence="1" id="KW-0812">Transmembrane</keyword>
<dbReference type="OrthoDB" id="292582at2157"/>
<reference evidence="2 3" key="1">
    <citation type="submission" date="2016-11" db="EMBL/GenBank/DDBJ databases">
        <authorList>
            <person name="Jaros S."/>
            <person name="Januszkiewicz K."/>
            <person name="Wedrychowicz H."/>
        </authorList>
    </citation>
    <scope>NUCLEOTIDE SEQUENCE [LARGE SCALE GENOMIC DNA]</scope>
    <source>
        <strain evidence="2 3">DSM 9297</strain>
    </source>
</reference>
<feature type="transmembrane region" description="Helical" evidence="1">
    <location>
        <begin position="69"/>
        <end position="90"/>
    </location>
</feature>
<dbReference type="PANTHER" id="PTHR33876">
    <property type="entry name" value="UNNAMED PRODUCT"/>
    <property type="match status" value="1"/>
</dbReference>
<evidence type="ECO:0008006" key="4">
    <source>
        <dbReference type="Google" id="ProtNLM"/>
    </source>
</evidence>
<evidence type="ECO:0000256" key="1">
    <source>
        <dbReference type="SAM" id="Phobius"/>
    </source>
</evidence>
<keyword evidence="3" id="KW-1185">Reference proteome</keyword>
<gene>
    <name evidence="2" type="ORF">SAMN05443636_2387</name>
</gene>
<dbReference type="PANTHER" id="PTHR33876:SF4">
    <property type="entry name" value="CHLOROPLAST PROTEIN FOR GROWTH AND FERTILITY 2"/>
    <property type="match status" value="1"/>
</dbReference>
<dbReference type="AlphaFoldDB" id="A0A1M5S9L9"/>
<dbReference type="EMBL" id="FQWV01000006">
    <property type="protein sequence ID" value="SHH35204.1"/>
    <property type="molecule type" value="Genomic_DNA"/>
</dbReference>
<keyword evidence="1" id="KW-1133">Transmembrane helix</keyword>
<feature type="transmembrane region" description="Helical" evidence="1">
    <location>
        <begin position="139"/>
        <end position="158"/>
    </location>
</feature>
<organism evidence="2 3">
    <name type="scientific">Halobaculum gomorrense</name>
    <dbReference type="NCBI Taxonomy" id="43928"/>
    <lineage>
        <taxon>Archaea</taxon>
        <taxon>Methanobacteriati</taxon>
        <taxon>Methanobacteriota</taxon>
        <taxon>Stenosarchaea group</taxon>
        <taxon>Halobacteria</taxon>
        <taxon>Halobacteriales</taxon>
        <taxon>Haloferacaceae</taxon>
        <taxon>Halobaculum</taxon>
    </lineage>
</organism>
<keyword evidence="1" id="KW-0472">Membrane</keyword>
<dbReference type="InterPro" id="IPR052776">
    <property type="entry name" value="Chloro_ReproSupport/MetalTrans"/>
</dbReference>
<dbReference type="Proteomes" id="UP000184357">
    <property type="component" value="Unassembled WGS sequence"/>
</dbReference>
<feature type="transmembrane region" description="Helical" evidence="1">
    <location>
        <begin position="201"/>
        <end position="224"/>
    </location>
</feature>
<feature type="transmembrane region" description="Helical" evidence="1">
    <location>
        <begin position="170"/>
        <end position="189"/>
    </location>
</feature>
<evidence type="ECO:0000313" key="2">
    <source>
        <dbReference type="EMBL" id="SHH35204.1"/>
    </source>
</evidence>
<sequence length="225" mass="22000">MLSTALLVGGAFGVRHAFEADHVAAVAALVGETDQPGSTGVAWGLGHAVPVVALGGGFLALGVGVPERVALAFEAVVALVLVVLGLRAVVGAPSLGRALVGHVHGGESDDGGSTARHGHLHVFGRAVGLTHSHADRESFSVGVIHGFAGSGGVVVALATSAESTIDGAGFLAGFAVSTIMAMGVASWGLDRAAGYADAVRVVGGLASVTVGVLLFAEVTGVGVFV</sequence>
<dbReference type="RefSeq" id="WP_073309832.1">
    <property type="nucleotide sequence ID" value="NZ_FQWV01000006.1"/>
</dbReference>
<evidence type="ECO:0000313" key="3">
    <source>
        <dbReference type="Proteomes" id="UP000184357"/>
    </source>
</evidence>
<accession>A0A1M5S9L9</accession>
<name>A0A1M5S9L9_9EURY</name>
<protein>
    <recommendedName>
        <fullName evidence="4">High-affinity nickel-transport protein</fullName>
    </recommendedName>
</protein>
<feature type="transmembrane region" description="Helical" evidence="1">
    <location>
        <begin position="41"/>
        <end position="62"/>
    </location>
</feature>
<proteinExistence type="predicted"/>